<gene>
    <name evidence="1" type="ORF">PR048_032207</name>
</gene>
<evidence type="ECO:0000313" key="2">
    <source>
        <dbReference type="Proteomes" id="UP001159363"/>
    </source>
</evidence>
<sequence length="576" mass="63172">MLKDEAWLEIPALCVTPGIILLENWVVELQQEGERKCPAESSGRIAVGARWRSGNSVDSHSEGPRFDSRSGHPDFGFQLFSEITPGECWDEPLTKATADSFPILPEFLSPVQLAPSLMTSLSTRIPCPARVSVGDAPELYRLLVFYAVRTWKHEQLEHCRRIQPRSRVRVLMNGNTYRGGKGDRVARRNNTLSTIPTRGSGGAVAMALASHHGGTGSITGGFTPGSSHEGIVLDDAACRWVFSGYCRLLRPSITAPLHPRISFHVMSGDEGQLWVPAGKSITQRIGSLIACTRLWERVLVSDWLLRAPKGPLLSKPAGCQGATVAERLACSPSHQGDPGSIPGRVTADFRIWESCQTMPLVFGLSRGSPLSPALSFRHCSILYKSPSSAPKTSMLKAVQISSLTHSIKTLKDLLFLHRCQLYWGAWQGDRGVRINSLIASTRRALCSLAVDNAPQRYFQANERVYYPARVVYLHPRTWKIVRRGSEGQIEGFGLGEEGARPYSFLFHSSTSFCGAASQRLVPVACSFVELSAGPGPEHKALGLRCLITFSNIEPGHERDCSNHLVKRVAETPSTDQ</sequence>
<protein>
    <submittedName>
        <fullName evidence="1">Uncharacterized protein</fullName>
    </submittedName>
</protein>
<comment type="caution">
    <text evidence="1">The sequence shown here is derived from an EMBL/GenBank/DDBJ whole genome shotgun (WGS) entry which is preliminary data.</text>
</comment>
<dbReference type="EMBL" id="JARBHB010000016">
    <property type="protein sequence ID" value="KAJ8866364.1"/>
    <property type="molecule type" value="Genomic_DNA"/>
</dbReference>
<accession>A0ABQ9G1J4</accession>
<evidence type="ECO:0000313" key="1">
    <source>
        <dbReference type="EMBL" id="KAJ8866364.1"/>
    </source>
</evidence>
<keyword evidence="2" id="KW-1185">Reference proteome</keyword>
<name>A0ABQ9G1J4_9NEOP</name>
<proteinExistence type="predicted"/>
<organism evidence="1 2">
    <name type="scientific">Dryococelus australis</name>
    <dbReference type="NCBI Taxonomy" id="614101"/>
    <lineage>
        <taxon>Eukaryota</taxon>
        <taxon>Metazoa</taxon>
        <taxon>Ecdysozoa</taxon>
        <taxon>Arthropoda</taxon>
        <taxon>Hexapoda</taxon>
        <taxon>Insecta</taxon>
        <taxon>Pterygota</taxon>
        <taxon>Neoptera</taxon>
        <taxon>Polyneoptera</taxon>
        <taxon>Phasmatodea</taxon>
        <taxon>Verophasmatodea</taxon>
        <taxon>Anareolatae</taxon>
        <taxon>Phasmatidae</taxon>
        <taxon>Eurycanthinae</taxon>
        <taxon>Dryococelus</taxon>
    </lineage>
</organism>
<dbReference type="Proteomes" id="UP001159363">
    <property type="component" value="Chromosome 15"/>
</dbReference>
<reference evidence="1 2" key="1">
    <citation type="submission" date="2023-02" db="EMBL/GenBank/DDBJ databases">
        <title>LHISI_Scaffold_Assembly.</title>
        <authorList>
            <person name="Stuart O.P."/>
            <person name="Cleave R."/>
            <person name="Magrath M.J.L."/>
            <person name="Mikheyev A.S."/>
        </authorList>
    </citation>
    <scope>NUCLEOTIDE SEQUENCE [LARGE SCALE GENOMIC DNA]</scope>
    <source>
        <strain evidence="1">Daus_M_001</strain>
        <tissue evidence="1">Leg muscle</tissue>
    </source>
</reference>